<dbReference type="SUPFAM" id="SSF47928">
    <property type="entry name" value="N-terminal domain of the delta subunit of the F1F0-ATP synthase"/>
    <property type="match status" value="1"/>
</dbReference>
<evidence type="ECO:0000313" key="8">
    <source>
        <dbReference type="EMBL" id="TPV34983.1"/>
    </source>
</evidence>
<comment type="function">
    <text evidence="7">F(1)F(0) ATP synthase produces ATP from ADP in the presence of a proton or sodium gradient. F-type ATPases consist of two structural domains, F(1) containing the extramembraneous catalytic core and F(0) containing the membrane proton channel, linked together by a central stalk and a peripheral stalk. During catalysis, ATP synthesis in the catalytic domain of F(1) is coupled via a rotary mechanism of the central stalk subunits to proton translocation.</text>
</comment>
<dbReference type="Gene3D" id="1.10.520.20">
    <property type="entry name" value="N-terminal domain of the delta subunit of the F1F0-ATP synthase"/>
    <property type="match status" value="1"/>
</dbReference>
<dbReference type="AlphaFoldDB" id="A0A506PM85"/>
<keyword evidence="9" id="KW-1185">Reference proteome</keyword>
<comment type="function">
    <text evidence="7">This protein is part of the stalk that links CF(0) to CF(1). It either transmits conformational changes from CF(0) to CF(1) or is implicated in proton conduction.</text>
</comment>
<evidence type="ECO:0000256" key="6">
    <source>
        <dbReference type="ARBA" id="ARBA00023310"/>
    </source>
</evidence>
<keyword evidence="7" id="KW-0139">CF(1)</keyword>
<evidence type="ECO:0000256" key="5">
    <source>
        <dbReference type="ARBA" id="ARBA00023136"/>
    </source>
</evidence>
<evidence type="ECO:0000256" key="1">
    <source>
        <dbReference type="ARBA" id="ARBA00004370"/>
    </source>
</evidence>
<keyword evidence="3 7" id="KW-0375">Hydrogen ion transport</keyword>
<keyword evidence="7" id="KW-1003">Cell membrane</keyword>
<dbReference type="RefSeq" id="WP_140989459.1">
    <property type="nucleotide sequence ID" value="NZ_VHIQ01000002.1"/>
</dbReference>
<dbReference type="OrthoDB" id="9802471at2"/>
<accession>A0A506PM85</accession>
<protein>
    <recommendedName>
        <fullName evidence="7">ATP synthase subunit delta</fullName>
    </recommendedName>
    <alternativeName>
        <fullName evidence="7">ATP synthase F(1) sector subunit delta</fullName>
    </alternativeName>
    <alternativeName>
        <fullName evidence="7">F-type ATPase subunit delta</fullName>
        <shortName evidence="7">F-ATPase subunit delta</shortName>
    </alternativeName>
</protein>
<dbReference type="GO" id="GO:0046933">
    <property type="term" value="F:proton-transporting ATP synthase activity, rotational mechanism"/>
    <property type="evidence" value="ECO:0007669"/>
    <property type="project" value="UniProtKB-UniRule"/>
</dbReference>
<dbReference type="InterPro" id="IPR000711">
    <property type="entry name" value="ATPase_OSCP/dsu"/>
</dbReference>
<dbReference type="Pfam" id="PF00213">
    <property type="entry name" value="OSCP"/>
    <property type="match status" value="1"/>
</dbReference>
<dbReference type="GO" id="GO:0045259">
    <property type="term" value="C:proton-transporting ATP synthase complex"/>
    <property type="evidence" value="ECO:0007669"/>
    <property type="project" value="UniProtKB-KW"/>
</dbReference>
<dbReference type="InterPro" id="IPR026015">
    <property type="entry name" value="ATP_synth_OSCP/delta_N_sf"/>
</dbReference>
<comment type="caution">
    <text evidence="8">The sequence shown here is derived from an EMBL/GenBank/DDBJ whole genome shotgun (WGS) entry which is preliminary data.</text>
</comment>
<dbReference type="GO" id="GO:0005886">
    <property type="term" value="C:plasma membrane"/>
    <property type="evidence" value="ECO:0007669"/>
    <property type="project" value="UniProtKB-SubCell"/>
</dbReference>
<dbReference type="InterPro" id="IPR020781">
    <property type="entry name" value="ATPase_OSCP/d_CS"/>
</dbReference>
<keyword evidence="2 7" id="KW-0813">Transport</keyword>
<organism evidence="8 9">
    <name type="scientific">Paucihalobacter ruber</name>
    <dbReference type="NCBI Taxonomy" id="2567861"/>
    <lineage>
        <taxon>Bacteria</taxon>
        <taxon>Pseudomonadati</taxon>
        <taxon>Bacteroidota</taxon>
        <taxon>Flavobacteriia</taxon>
        <taxon>Flavobacteriales</taxon>
        <taxon>Flavobacteriaceae</taxon>
        <taxon>Paucihalobacter</taxon>
    </lineage>
</organism>
<evidence type="ECO:0000313" key="9">
    <source>
        <dbReference type="Proteomes" id="UP000317332"/>
    </source>
</evidence>
<evidence type="ECO:0000256" key="2">
    <source>
        <dbReference type="ARBA" id="ARBA00022448"/>
    </source>
</evidence>
<name>A0A506PM85_9FLAO</name>
<keyword evidence="6 7" id="KW-0066">ATP synthesis</keyword>
<dbReference type="HAMAP" id="MF_01416">
    <property type="entry name" value="ATP_synth_delta_bact"/>
    <property type="match status" value="1"/>
</dbReference>
<dbReference type="Proteomes" id="UP000317332">
    <property type="component" value="Unassembled WGS sequence"/>
</dbReference>
<dbReference type="PROSITE" id="PS00389">
    <property type="entry name" value="ATPASE_DELTA"/>
    <property type="match status" value="1"/>
</dbReference>
<evidence type="ECO:0000256" key="3">
    <source>
        <dbReference type="ARBA" id="ARBA00022781"/>
    </source>
</evidence>
<dbReference type="PANTHER" id="PTHR11910">
    <property type="entry name" value="ATP SYNTHASE DELTA CHAIN"/>
    <property type="match status" value="1"/>
</dbReference>
<comment type="subcellular location">
    <subcellularLocation>
        <location evidence="7">Cell membrane</location>
        <topology evidence="7">Peripheral membrane protein</topology>
    </subcellularLocation>
    <subcellularLocation>
        <location evidence="1">Membrane</location>
    </subcellularLocation>
</comment>
<keyword evidence="4 7" id="KW-0406">Ion transport</keyword>
<reference evidence="8 9" key="1">
    <citation type="submission" date="2019-06" db="EMBL/GenBank/DDBJ databases">
        <title>Flavobacteriaceae Paucihalobacterium erythroidium CWB-1, complete genome.</title>
        <authorList>
            <person name="Wu S."/>
        </authorList>
    </citation>
    <scope>NUCLEOTIDE SEQUENCE [LARGE SCALE GENOMIC DNA]</scope>
    <source>
        <strain evidence="8 9">CWB-1</strain>
    </source>
</reference>
<keyword evidence="5 7" id="KW-0472">Membrane</keyword>
<dbReference type="PRINTS" id="PR00125">
    <property type="entry name" value="ATPASEDELTA"/>
</dbReference>
<proteinExistence type="inferred from homology"/>
<dbReference type="EMBL" id="VHIQ01000002">
    <property type="protein sequence ID" value="TPV34983.1"/>
    <property type="molecule type" value="Genomic_DNA"/>
</dbReference>
<gene>
    <name evidence="7 8" type="primary">atpH</name>
    <name evidence="8" type="ORF">FJ651_05500</name>
</gene>
<sequence length="178" mass="19519">MAGTRAAIRYAKALLSLALDNKKAGEVNTDMLHIADTLRSNPDLQNVVLSPVVNTQDKKAILEQVFKNADSLTIQLFNVLQINNRIQILGNIAGAYSNLYDEHIGVEKVTVTTAVALTPELQAKVLKKVKELTPKQVVIENVIDESVIGGFVLRVGDVEYNASVSNQLNKLKRQLTLN</sequence>
<evidence type="ECO:0000256" key="4">
    <source>
        <dbReference type="ARBA" id="ARBA00023065"/>
    </source>
</evidence>
<evidence type="ECO:0000256" key="7">
    <source>
        <dbReference type="HAMAP-Rule" id="MF_01416"/>
    </source>
</evidence>
<dbReference type="NCBIfam" id="TIGR01145">
    <property type="entry name" value="ATP_synt_delta"/>
    <property type="match status" value="1"/>
</dbReference>
<comment type="similarity">
    <text evidence="7">Belongs to the ATPase delta chain family.</text>
</comment>